<proteinExistence type="predicted"/>
<accession>A0A6J4U1D5</accession>
<reference evidence="2" key="1">
    <citation type="submission" date="2020-02" db="EMBL/GenBank/DDBJ databases">
        <authorList>
            <person name="Meier V. D."/>
        </authorList>
    </citation>
    <scope>NUCLEOTIDE SEQUENCE</scope>
    <source>
        <strain evidence="2">AVDCRST_MAG73</strain>
    </source>
</reference>
<dbReference type="AlphaFoldDB" id="A0A6J4U1D5"/>
<protein>
    <submittedName>
        <fullName evidence="2">Uncharacterized protein</fullName>
    </submittedName>
</protein>
<organism evidence="2">
    <name type="scientific">uncultured Thermomicrobiales bacterium</name>
    <dbReference type="NCBI Taxonomy" id="1645740"/>
    <lineage>
        <taxon>Bacteria</taxon>
        <taxon>Pseudomonadati</taxon>
        <taxon>Thermomicrobiota</taxon>
        <taxon>Thermomicrobia</taxon>
        <taxon>Thermomicrobiales</taxon>
        <taxon>environmental samples</taxon>
    </lineage>
</organism>
<feature type="region of interest" description="Disordered" evidence="1">
    <location>
        <begin position="56"/>
        <end position="80"/>
    </location>
</feature>
<dbReference type="EMBL" id="CADCWE010000099">
    <property type="protein sequence ID" value="CAA9538243.1"/>
    <property type="molecule type" value="Genomic_DNA"/>
</dbReference>
<evidence type="ECO:0000313" key="2">
    <source>
        <dbReference type="EMBL" id="CAA9538243.1"/>
    </source>
</evidence>
<gene>
    <name evidence="2" type="ORF">AVDCRST_MAG73-1633</name>
</gene>
<sequence>MPLATRSVPRPKPRSPPAVNIDPATGEIIDRRHPLSGQILRSDWCALRWVKRSAMPMSRRDSPCPYRDGSRRTTRSWPET</sequence>
<evidence type="ECO:0000256" key="1">
    <source>
        <dbReference type="SAM" id="MobiDB-lite"/>
    </source>
</evidence>
<feature type="region of interest" description="Disordered" evidence="1">
    <location>
        <begin position="1"/>
        <end position="30"/>
    </location>
</feature>
<name>A0A6J4U1D5_9BACT</name>